<dbReference type="EMBL" id="LRGB01001308">
    <property type="protein sequence ID" value="KZS13035.1"/>
    <property type="molecule type" value="Genomic_DNA"/>
</dbReference>
<sequence length="184" mass="20859">MVISTTDMMSYKIIFASVSVFLIFGGCVFARPVPSEFSFDETTKSNHSHNENQTAALLLKEHNPGADMPLTNRAPSSNSSNSGFGWRNMLPSHFGEFFEVFVFFMELKWHYEIEESIAAVGHRISNDLHKNNIDQMEITETDSGGSETNEVDNRLDTVKYLQYYLNAMAPIYGIQRIKTDLSKI</sequence>
<keyword evidence="2" id="KW-1185">Reference proteome</keyword>
<protein>
    <submittedName>
        <fullName evidence="1">Uncharacterized protein</fullName>
    </submittedName>
</protein>
<dbReference type="AlphaFoldDB" id="A0A164W7Z6"/>
<gene>
    <name evidence="1" type="ORF">APZ42_021929</name>
</gene>
<reference evidence="1 2" key="1">
    <citation type="submission" date="2016-03" db="EMBL/GenBank/DDBJ databases">
        <title>EvidentialGene: Evidence-directed Construction of Genes on Genomes.</title>
        <authorList>
            <person name="Gilbert D.G."/>
            <person name="Choi J.-H."/>
            <person name="Mockaitis K."/>
            <person name="Colbourne J."/>
            <person name="Pfrender M."/>
        </authorList>
    </citation>
    <scope>NUCLEOTIDE SEQUENCE [LARGE SCALE GENOMIC DNA]</scope>
    <source>
        <strain evidence="1 2">Xinb3</strain>
        <tissue evidence="1">Complete organism</tissue>
    </source>
</reference>
<accession>A0A164W7Z6</accession>
<dbReference type="Proteomes" id="UP000076858">
    <property type="component" value="Unassembled WGS sequence"/>
</dbReference>
<name>A0A164W7Z6_9CRUS</name>
<evidence type="ECO:0000313" key="2">
    <source>
        <dbReference type="Proteomes" id="UP000076858"/>
    </source>
</evidence>
<organism evidence="1 2">
    <name type="scientific">Daphnia magna</name>
    <dbReference type="NCBI Taxonomy" id="35525"/>
    <lineage>
        <taxon>Eukaryota</taxon>
        <taxon>Metazoa</taxon>
        <taxon>Ecdysozoa</taxon>
        <taxon>Arthropoda</taxon>
        <taxon>Crustacea</taxon>
        <taxon>Branchiopoda</taxon>
        <taxon>Diplostraca</taxon>
        <taxon>Cladocera</taxon>
        <taxon>Anomopoda</taxon>
        <taxon>Daphniidae</taxon>
        <taxon>Daphnia</taxon>
    </lineage>
</organism>
<evidence type="ECO:0000313" key="1">
    <source>
        <dbReference type="EMBL" id="KZS13035.1"/>
    </source>
</evidence>
<proteinExistence type="predicted"/>
<comment type="caution">
    <text evidence="1">The sequence shown here is derived from an EMBL/GenBank/DDBJ whole genome shotgun (WGS) entry which is preliminary data.</text>
</comment>